<protein>
    <recommendedName>
        <fullName evidence="2">ubiquitinyl hydrolase 1</fullName>
        <ecNumber evidence="2">3.4.19.12</ecNumber>
    </recommendedName>
</protein>
<dbReference type="GO" id="GO:0016579">
    <property type="term" value="P:protein deubiquitination"/>
    <property type="evidence" value="ECO:0007669"/>
    <property type="project" value="TreeGrafter"/>
</dbReference>
<dbReference type="PANTHER" id="PTHR12419">
    <property type="entry name" value="OTU DOMAIN CONTAINING PROTEIN"/>
    <property type="match status" value="1"/>
</dbReference>
<keyword evidence="4" id="KW-0833">Ubl conjugation pathway</keyword>
<feature type="compositionally biased region" description="Polar residues" evidence="6">
    <location>
        <begin position="704"/>
        <end position="725"/>
    </location>
</feature>
<dbReference type="PROSITE" id="PS50802">
    <property type="entry name" value="OTU"/>
    <property type="match status" value="1"/>
</dbReference>
<reference evidence="8" key="3">
    <citation type="submission" date="2025-09" db="UniProtKB">
        <authorList>
            <consortium name="Ensembl"/>
        </authorList>
    </citation>
    <scope>IDENTIFICATION</scope>
</reference>
<feature type="compositionally biased region" description="Pro residues" evidence="6">
    <location>
        <begin position="1021"/>
        <end position="1046"/>
    </location>
</feature>
<sequence>MEGGVRSGDERGAEKLMDEYLKSIGLVRKKVAKDGSCLFRAVAEQVLHCQNLHTEIRAKCVDFLKQNRSDYEAFIEGDFEDYLFKLRDPQQWVGEVEIHALSIMYKRDFLIFQEPGKPAVSITDNNFKDKVQLCFLNGNHYDSVYPESHIKNAALCQSILYELLYEGVFKVDRNLLAACQRPGRPTGVLIDDGLAACRSSDDSDGDVDEPPGVENGTSSMPPKPNNYRGRGRGRHLPERVRRSLNPTLLRNVEYDVWQKSKRAQQKMDYCIAAGMHFSVGDRCQVRLESNGRSYSATVKEVPQKNGLMSVYIEELGMKHVPLWSIQPAREDGGWSTVVSRERKLNNGDWEEKGRGRGRGRSTPASSSGTQGSGGRVQKQHSWHAQSSVDEHGKSGRKSLSLVEEAFGLTEELLKAREEEELNVALVEIQLRDELSFPALGKQNSASTEGGKKKSGERRNQPQRNKTKSPVEDVRPPSPSSRERPRSSTPPAPGANAPAAKASNPALTAPAPVAPAPVAPAPVAPAPVAPAPVAPAPVAPAPVAPAPVAPAPVAPAPVAPAPVAPARSKPPAAELTFLGDSMLDVTTATASARAPKAGAQSYSSAVAPATPPPFAPLPPAAPPSMFSFLTPVLPPACTPPPASPPTFIAPIAPSPTGFPRPSASPPTAPSPPLARPVGLFQDPTAASLKSMPKAGSALLQNQIQNSAPPAETQTQVSGAQIQSQSPAPAPKHQDVISQSPALQVQNQETMPSKPQIQNQSLQNHKSMPSKPQIQNPEIMPPRPQNMQSQETMPPRPQIQNMPKQETVPSRSHIQNPEIVPSRPQIQNLQNQEAIPSRSQIQSSAMQDPNLMPSGSQIQTLNPEAPLQYPDKMFPAAPIHFQSAGLQNQETRTPPAEIQTQSSALQDQDTIPPRPHIQSQGPGLAPQVQDMMQGEAPPPPGPAPLLQLPQVYQDLLYNRLPQGDKDDVAPTLPYSTNKSGDDLPRDMNVLRFFFNLGVKAYSMPMCFPYMYILPLMQTHFLQPPSPPRSPSPVNPPTRHPEPPPPPPQQYSQPGYGAPVAPPPPPPPQQMPWQQLPPPRNPPYPSRFPPPPPVYPIPPSSQGYHQGQFPGHPVYPPVMPQYPPPSLGYPPQHVPEDLQGRQGAMEPRLPPNGNPMPGLGPVPGPSLLGVPPPAATMANANSDRAVMVAPGFGGREPGDGVTRPMMLMDPPLSNRSLVTLVSDADRKDVAVSVGRSSPGSSSPFRGLGMPLYIPQGAPPPPPHPTDDSWEEAAHSHRGGGRGRGYRGSRRPRGRRYPGELGAGLTYTQFTPSHRGRGHDRAY</sequence>
<feature type="compositionally biased region" description="Polar residues" evidence="6">
    <location>
        <begin position="822"/>
        <end position="860"/>
    </location>
</feature>
<dbReference type="OMA" id="AGMQYTA"/>
<feature type="compositionally biased region" description="Polar residues" evidence="6">
    <location>
        <begin position="783"/>
        <end position="813"/>
    </location>
</feature>
<dbReference type="Ensembl" id="ENSSFAT00005052751.1">
    <property type="protein sequence ID" value="ENSSFAP00005051106.1"/>
    <property type="gene ID" value="ENSSFAG00005024610.1"/>
</dbReference>
<feature type="compositionally biased region" description="Low complexity" evidence="6">
    <location>
        <begin position="1228"/>
        <end position="1252"/>
    </location>
</feature>
<feature type="compositionally biased region" description="Low complexity" evidence="6">
    <location>
        <begin position="1047"/>
        <end position="1056"/>
    </location>
</feature>
<dbReference type="GeneID" id="115409974"/>
<feature type="region of interest" description="Disordered" evidence="6">
    <location>
        <begin position="643"/>
        <end position="678"/>
    </location>
</feature>
<dbReference type="InterPro" id="IPR003323">
    <property type="entry name" value="OTU_dom"/>
</dbReference>
<dbReference type="GO" id="GO:0006508">
    <property type="term" value="P:proteolysis"/>
    <property type="evidence" value="ECO:0007669"/>
    <property type="project" value="UniProtKB-KW"/>
</dbReference>
<evidence type="ECO:0000256" key="2">
    <source>
        <dbReference type="ARBA" id="ARBA00012759"/>
    </source>
</evidence>
<keyword evidence="9" id="KW-1185">Reference proteome</keyword>
<dbReference type="GO" id="GO:0004843">
    <property type="term" value="F:cysteine-type deubiquitinase activity"/>
    <property type="evidence" value="ECO:0007669"/>
    <property type="project" value="UniProtKB-EC"/>
</dbReference>
<evidence type="ECO:0000256" key="1">
    <source>
        <dbReference type="ARBA" id="ARBA00000707"/>
    </source>
</evidence>
<feature type="compositionally biased region" description="Pro residues" evidence="6">
    <location>
        <begin position="1110"/>
        <end position="1125"/>
    </location>
</feature>
<dbReference type="GO" id="GO:2000660">
    <property type="term" value="P:negative regulation of interleukin-1-mediated signaling pathway"/>
    <property type="evidence" value="ECO:0007669"/>
    <property type="project" value="TreeGrafter"/>
</dbReference>
<keyword evidence="5" id="KW-0378">Hydrolase</keyword>
<feature type="region of interest" description="Disordered" evidence="6">
    <location>
        <begin position="1185"/>
        <end position="1205"/>
    </location>
</feature>
<reference evidence="8" key="1">
    <citation type="submission" date="2019-06" db="EMBL/GenBank/DDBJ databases">
        <authorList>
            <consortium name="Wellcome Sanger Institute Data Sharing"/>
        </authorList>
    </citation>
    <scope>NUCLEOTIDE SEQUENCE [LARGE SCALE GENOMIC DNA]</scope>
</reference>
<feature type="compositionally biased region" description="Acidic residues" evidence="6">
    <location>
        <begin position="202"/>
        <end position="211"/>
    </location>
</feature>
<evidence type="ECO:0000256" key="4">
    <source>
        <dbReference type="ARBA" id="ARBA00022786"/>
    </source>
</evidence>
<dbReference type="Proteomes" id="UP000472267">
    <property type="component" value="Chromosome 3"/>
</dbReference>
<feature type="compositionally biased region" description="Pro residues" evidence="6">
    <location>
        <begin position="1145"/>
        <end position="1171"/>
    </location>
</feature>
<accession>A0A672JAB8</accession>
<feature type="region of interest" description="Disordered" evidence="6">
    <location>
        <begin position="1228"/>
        <end position="1319"/>
    </location>
</feature>
<evidence type="ECO:0000256" key="3">
    <source>
        <dbReference type="ARBA" id="ARBA00022670"/>
    </source>
</evidence>
<feature type="compositionally biased region" description="Basic and acidic residues" evidence="6">
    <location>
        <begin position="345"/>
        <end position="354"/>
    </location>
</feature>
<feature type="compositionally biased region" description="Basic and acidic residues" evidence="6">
    <location>
        <begin position="449"/>
        <end position="459"/>
    </location>
</feature>
<dbReference type="EC" id="3.4.19.12" evidence="2"/>
<feature type="compositionally biased region" description="Polar residues" evidence="6">
    <location>
        <begin position="885"/>
        <end position="907"/>
    </location>
</feature>
<comment type="catalytic activity">
    <reaction evidence="1">
        <text>Thiol-dependent hydrolysis of ester, thioester, amide, peptide and isopeptide bonds formed by the C-terminal Gly of ubiquitin (a 76-residue protein attached to proteins as an intracellular targeting signal).</text>
        <dbReference type="EC" id="3.4.19.12"/>
    </reaction>
</comment>
<dbReference type="GO" id="GO:1903093">
    <property type="term" value="P:regulation of protein K48-linked deubiquitination"/>
    <property type="evidence" value="ECO:0007669"/>
    <property type="project" value="TreeGrafter"/>
</dbReference>
<dbReference type="SUPFAM" id="SSF54001">
    <property type="entry name" value="Cysteine proteinases"/>
    <property type="match status" value="1"/>
</dbReference>
<dbReference type="Pfam" id="PF02338">
    <property type="entry name" value="OTU"/>
    <property type="match status" value="1"/>
</dbReference>
<gene>
    <name evidence="8" type="primary">otud4</name>
</gene>
<feature type="region of interest" description="Disordered" evidence="6">
    <location>
        <begin position="1021"/>
        <end position="1172"/>
    </location>
</feature>
<organism evidence="8 9">
    <name type="scientific">Salarias fasciatus</name>
    <name type="common">Jewelled blenny</name>
    <name type="synonym">Blennius fasciatus</name>
    <dbReference type="NCBI Taxonomy" id="181472"/>
    <lineage>
        <taxon>Eukaryota</taxon>
        <taxon>Metazoa</taxon>
        <taxon>Chordata</taxon>
        <taxon>Craniata</taxon>
        <taxon>Vertebrata</taxon>
        <taxon>Euteleostomi</taxon>
        <taxon>Actinopterygii</taxon>
        <taxon>Neopterygii</taxon>
        <taxon>Teleostei</taxon>
        <taxon>Neoteleostei</taxon>
        <taxon>Acanthomorphata</taxon>
        <taxon>Ovalentaria</taxon>
        <taxon>Blenniimorphae</taxon>
        <taxon>Blenniiformes</taxon>
        <taxon>Blennioidei</taxon>
        <taxon>Blenniidae</taxon>
        <taxon>Salariinae</taxon>
        <taxon>Salarias</taxon>
    </lineage>
</organism>
<evidence type="ECO:0000259" key="7">
    <source>
        <dbReference type="PROSITE" id="PS50802"/>
    </source>
</evidence>
<dbReference type="GO" id="GO:0061578">
    <property type="term" value="F:K63-linked deubiquitinase activity"/>
    <property type="evidence" value="ECO:0007669"/>
    <property type="project" value="TreeGrafter"/>
</dbReference>
<feature type="compositionally biased region" description="Basic residues" evidence="6">
    <location>
        <begin position="1272"/>
        <end position="1292"/>
    </location>
</feature>
<feature type="compositionally biased region" description="Pro residues" evidence="6">
    <location>
        <begin position="1057"/>
        <end position="1096"/>
    </location>
</feature>
<feature type="region of interest" description="Disordered" evidence="6">
    <location>
        <begin position="345"/>
        <end position="396"/>
    </location>
</feature>
<feature type="domain" description="OTU" evidence="7">
    <location>
        <begin position="26"/>
        <end position="147"/>
    </location>
</feature>
<dbReference type="OrthoDB" id="10017659at2759"/>
<dbReference type="PANTHER" id="PTHR12419:SF9">
    <property type="entry name" value="OTU DOMAIN-CONTAINING PROTEIN 4"/>
    <property type="match status" value="1"/>
</dbReference>
<dbReference type="InParanoid" id="A0A672JAB8"/>
<evidence type="ECO:0000313" key="8">
    <source>
        <dbReference type="Ensembl" id="ENSSFAP00005051106.1"/>
    </source>
</evidence>
<reference evidence="8" key="2">
    <citation type="submission" date="2025-08" db="UniProtKB">
        <authorList>
            <consortium name="Ensembl"/>
        </authorList>
    </citation>
    <scope>IDENTIFICATION</scope>
</reference>
<name>A0A672JAB8_SALFA</name>
<dbReference type="InterPro" id="IPR050704">
    <property type="entry name" value="Peptidase_C85-like"/>
</dbReference>
<feature type="region of interest" description="Disordered" evidence="6">
    <location>
        <begin position="199"/>
        <end position="241"/>
    </location>
</feature>
<dbReference type="Gene3D" id="3.90.70.80">
    <property type="match status" value="1"/>
</dbReference>
<feature type="compositionally biased region" description="Basic residues" evidence="6">
    <location>
        <begin position="1310"/>
        <end position="1319"/>
    </location>
</feature>
<feature type="compositionally biased region" description="Basic and acidic residues" evidence="6">
    <location>
        <begin position="468"/>
        <end position="485"/>
    </location>
</feature>
<proteinExistence type="predicted"/>
<feature type="region of interest" description="Disordered" evidence="6">
    <location>
        <begin position="439"/>
        <end position="507"/>
    </location>
</feature>
<keyword evidence="5" id="KW-0788">Thiol protease</keyword>
<feature type="region of interest" description="Disordered" evidence="6">
    <location>
        <begin position="885"/>
        <end position="944"/>
    </location>
</feature>
<feature type="compositionally biased region" description="Pro residues" evidence="6">
    <location>
        <begin position="651"/>
        <end position="673"/>
    </location>
</feature>
<dbReference type="InterPro" id="IPR038765">
    <property type="entry name" value="Papain-like_cys_pep_sf"/>
</dbReference>
<feature type="region of interest" description="Disordered" evidence="6">
    <location>
        <begin position="959"/>
        <end position="983"/>
    </location>
</feature>
<feature type="compositionally biased region" description="Polar residues" evidence="6">
    <location>
        <begin position="734"/>
        <end position="774"/>
    </location>
</feature>
<keyword evidence="3" id="KW-0645">Protease</keyword>
<evidence type="ECO:0000256" key="5">
    <source>
        <dbReference type="ARBA" id="ARBA00022807"/>
    </source>
</evidence>
<feature type="region of interest" description="Disordered" evidence="6">
    <location>
        <begin position="704"/>
        <end position="869"/>
    </location>
</feature>
<feature type="compositionally biased region" description="Low complexity" evidence="6">
    <location>
        <begin position="493"/>
        <end position="507"/>
    </location>
</feature>
<evidence type="ECO:0000313" key="9">
    <source>
        <dbReference type="Proteomes" id="UP000472267"/>
    </source>
</evidence>
<evidence type="ECO:0000256" key="6">
    <source>
        <dbReference type="SAM" id="MobiDB-lite"/>
    </source>
</evidence>
<dbReference type="RefSeq" id="XP_029938013.1">
    <property type="nucleotide sequence ID" value="XM_030082153.1"/>
</dbReference>
<dbReference type="GO" id="GO:0034122">
    <property type="term" value="P:negative regulation of toll-like receptor signaling pathway"/>
    <property type="evidence" value="ECO:0007669"/>
    <property type="project" value="TreeGrafter"/>
</dbReference>